<evidence type="ECO:0000256" key="3">
    <source>
        <dbReference type="ARBA" id="ARBA00012146"/>
    </source>
</evidence>
<dbReference type="GO" id="GO:0004427">
    <property type="term" value="F:inorganic diphosphate phosphatase activity"/>
    <property type="evidence" value="ECO:0007669"/>
    <property type="project" value="UniProtKB-EC"/>
</dbReference>
<comment type="similarity">
    <text evidence="2">Belongs to the PPase class C family.</text>
</comment>
<organism evidence="12 13">
    <name type="scientific">Aerococcus urinae</name>
    <dbReference type="NCBI Taxonomy" id="1376"/>
    <lineage>
        <taxon>Bacteria</taxon>
        <taxon>Bacillati</taxon>
        <taxon>Bacillota</taxon>
        <taxon>Bacilli</taxon>
        <taxon>Lactobacillales</taxon>
        <taxon>Aerococcaceae</taxon>
        <taxon>Aerococcus</taxon>
    </lineage>
</organism>
<comment type="catalytic activity">
    <reaction evidence="8">
        <text>diphosphate + H2O = 2 phosphate + H(+)</text>
        <dbReference type="Rhea" id="RHEA:24576"/>
        <dbReference type="ChEBI" id="CHEBI:15377"/>
        <dbReference type="ChEBI" id="CHEBI:15378"/>
        <dbReference type="ChEBI" id="CHEBI:33019"/>
        <dbReference type="ChEBI" id="CHEBI:43474"/>
        <dbReference type="EC" id="3.6.1.1"/>
    </reaction>
</comment>
<evidence type="ECO:0000313" key="13">
    <source>
        <dbReference type="Proteomes" id="UP000594771"/>
    </source>
</evidence>
<keyword evidence="5 12" id="KW-0378">Hydrolase</keyword>
<reference evidence="12 13" key="1">
    <citation type="submission" date="2020-12" db="EMBL/GenBank/DDBJ databases">
        <title>FDA dAtabase for Regulatory Grade micrObial Sequences (FDA-ARGOS): Supporting development and validation of Infectious Disease Dx tests.</title>
        <authorList>
            <person name="Sproer C."/>
            <person name="Gronow S."/>
            <person name="Severitt S."/>
            <person name="Schroder I."/>
            <person name="Tallon L."/>
            <person name="Sadzewicz L."/>
            <person name="Zhao X."/>
            <person name="Boylan J."/>
            <person name="Ott S."/>
            <person name="Bowen H."/>
            <person name="Vavikolanu K."/>
            <person name="Mehta A."/>
            <person name="Aluvathingal J."/>
            <person name="Nadendla S."/>
            <person name="Lowell S."/>
            <person name="Myers T."/>
            <person name="Yan Y."/>
            <person name="Sichtig H."/>
        </authorList>
    </citation>
    <scope>NUCLEOTIDE SEQUENCE [LARGE SCALE GENOMIC DNA]</scope>
    <source>
        <strain evidence="12 13">FDAARGOS_911</strain>
    </source>
</reference>
<dbReference type="NCBIfam" id="NF003877">
    <property type="entry name" value="PRK05427.1"/>
    <property type="match status" value="1"/>
</dbReference>
<dbReference type="GO" id="GO:0046872">
    <property type="term" value="F:metal ion binding"/>
    <property type="evidence" value="ECO:0007669"/>
    <property type="project" value="UniProtKB-KW"/>
</dbReference>
<evidence type="ECO:0000313" key="12">
    <source>
        <dbReference type="EMBL" id="QPS00888.1"/>
    </source>
</evidence>
<evidence type="ECO:0000256" key="7">
    <source>
        <dbReference type="ARBA" id="ARBA00032535"/>
    </source>
</evidence>
<dbReference type="SMART" id="SM01131">
    <property type="entry name" value="DHHA2"/>
    <property type="match status" value="1"/>
</dbReference>
<evidence type="ECO:0000256" key="5">
    <source>
        <dbReference type="ARBA" id="ARBA00022801"/>
    </source>
</evidence>
<evidence type="ECO:0000256" key="2">
    <source>
        <dbReference type="ARBA" id="ARBA00007350"/>
    </source>
</evidence>
<accession>A0A0X8FEE9</accession>
<dbReference type="Gene3D" id="3.10.310.20">
    <property type="entry name" value="DHHA2 domain"/>
    <property type="match status" value="1"/>
</dbReference>
<dbReference type="GO" id="GO:0005737">
    <property type="term" value="C:cytoplasm"/>
    <property type="evidence" value="ECO:0007669"/>
    <property type="project" value="InterPro"/>
</dbReference>
<evidence type="ECO:0000256" key="6">
    <source>
        <dbReference type="ARBA" id="ARBA00023211"/>
    </source>
</evidence>
<dbReference type="InterPro" id="IPR038763">
    <property type="entry name" value="DHH_sf"/>
</dbReference>
<dbReference type="FunFam" id="3.10.310.20:FF:000001">
    <property type="entry name" value="Probable manganese-dependent inorganic pyrophosphatase"/>
    <property type="match status" value="1"/>
</dbReference>
<name>A0A0X8FEE9_9LACT</name>
<keyword evidence="6" id="KW-0464">Manganese</keyword>
<dbReference type="EC" id="3.6.1.1" evidence="3"/>
<proteinExistence type="inferred from homology"/>
<dbReference type="InterPro" id="IPR038222">
    <property type="entry name" value="DHHA2_dom_sf"/>
</dbReference>
<evidence type="ECO:0000256" key="8">
    <source>
        <dbReference type="ARBA" id="ARBA00047820"/>
    </source>
</evidence>
<reference evidence="11" key="2">
    <citation type="submission" date="2022-09" db="EMBL/GenBank/DDBJ databases">
        <title>Aerococcus urinae taxonomy study.</title>
        <authorList>
            <person name="Christensen J."/>
            <person name="Senneby E."/>
        </authorList>
    </citation>
    <scope>NUCLEOTIDE SEQUENCE</scope>
    <source>
        <strain evidence="11">NLD-066-U95</strain>
    </source>
</reference>
<dbReference type="GeneID" id="35767502"/>
<dbReference type="Pfam" id="PF01368">
    <property type="entry name" value="DHH"/>
    <property type="match status" value="1"/>
</dbReference>
<dbReference type="InterPro" id="IPR001667">
    <property type="entry name" value="DDH_dom"/>
</dbReference>
<dbReference type="RefSeq" id="WP_060778244.1">
    <property type="nucleotide sequence ID" value="NZ_CAJHLF010000002.1"/>
</dbReference>
<dbReference type="OrthoDB" id="9766150at2"/>
<evidence type="ECO:0000256" key="9">
    <source>
        <dbReference type="ARBA" id="ARBA00071223"/>
    </source>
</evidence>
<dbReference type="EMBL" id="JAOTML010000001">
    <property type="protein sequence ID" value="MCY3052575.1"/>
    <property type="molecule type" value="Genomic_DNA"/>
</dbReference>
<dbReference type="Proteomes" id="UP000594771">
    <property type="component" value="Chromosome"/>
</dbReference>
<dbReference type="Proteomes" id="UP001069145">
    <property type="component" value="Unassembled WGS sequence"/>
</dbReference>
<dbReference type="KEGG" id="aun:AWM73_04370"/>
<evidence type="ECO:0000259" key="10">
    <source>
        <dbReference type="SMART" id="SM01131"/>
    </source>
</evidence>
<dbReference type="AlphaFoldDB" id="A0A0X8FEE9"/>
<evidence type="ECO:0000256" key="1">
    <source>
        <dbReference type="ARBA" id="ARBA00001936"/>
    </source>
</evidence>
<dbReference type="EMBL" id="CP065662">
    <property type="protein sequence ID" value="QPS00888.1"/>
    <property type="molecule type" value="Genomic_DNA"/>
</dbReference>
<comment type="cofactor">
    <cofactor evidence="1">
        <name>Mn(2+)</name>
        <dbReference type="ChEBI" id="CHEBI:29035"/>
    </cofactor>
</comment>
<keyword evidence="14" id="KW-1185">Reference proteome</keyword>
<evidence type="ECO:0000256" key="4">
    <source>
        <dbReference type="ARBA" id="ARBA00022723"/>
    </source>
</evidence>
<evidence type="ECO:0000313" key="11">
    <source>
        <dbReference type="EMBL" id="MCY3052575.1"/>
    </source>
</evidence>
<gene>
    <name evidence="12" type="ORF">I6G68_05685</name>
    <name evidence="11" type="ORF">ODY43_00960</name>
</gene>
<dbReference type="PANTHER" id="PTHR47618">
    <property type="entry name" value="BIFUNCTIONAL OLIGORIBONUCLEASE AND PAP PHOSPHATASE NRNA"/>
    <property type="match status" value="1"/>
</dbReference>
<dbReference type="InterPro" id="IPR051319">
    <property type="entry name" value="Oligoribo/pAp-PDE_c-di-AMP_PDE"/>
</dbReference>
<protein>
    <recommendedName>
        <fullName evidence="9">Probable manganese-dependent inorganic pyrophosphatase</fullName>
        <ecNumber evidence="3">3.6.1.1</ecNumber>
    </recommendedName>
    <alternativeName>
        <fullName evidence="7">Pyrophosphate phospho-hydrolase</fullName>
    </alternativeName>
</protein>
<sequence length="311" mass="34127">MSKILIFGHQNPDMDAITSAISLSYLLNTLGYETEPVALGEANDETKYALDHFNHEGLRVIEKAGDETDTVALVDHNEFQQSVSDIKDLNVFAVVDHHRVGNFETSAPLYYIAKPLGCTQSVIYDLYQEKGVEIPQQIAGLMLSGIISDTLLYSSPTCTEKDKEIAKKLAEIAGVDDESYGTEMLKAGANVDDKSAEEIADGDAKSFSMGGKEVRIGQVNVVDANDVIKRKDEVLKAMKELLINNNYDAFLLVITNILTNDSEGLLVGDDSLTKNFEKAFDVDVTDHQLALKGIVSRKKQIVPPLTYSFEG</sequence>
<dbReference type="PANTHER" id="PTHR47618:SF1">
    <property type="entry name" value="BIFUNCTIONAL OLIGORIBONUCLEASE AND PAP PHOSPHATASE NRNA"/>
    <property type="match status" value="1"/>
</dbReference>
<dbReference type="InterPro" id="IPR004097">
    <property type="entry name" value="DHHA2"/>
</dbReference>
<dbReference type="SUPFAM" id="SSF64182">
    <property type="entry name" value="DHH phosphoesterases"/>
    <property type="match status" value="1"/>
</dbReference>
<dbReference type="Gene3D" id="3.90.1640.10">
    <property type="entry name" value="inorganic pyrophosphatase (n-terminal core)"/>
    <property type="match status" value="1"/>
</dbReference>
<evidence type="ECO:0000313" key="14">
    <source>
        <dbReference type="Proteomes" id="UP001069145"/>
    </source>
</evidence>
<dbReference type="Pfam" id="PF02833">
    <property type="entry name" value="DHHA2"/>
    <property type="match status" value="1"/>
</dbReference>
<keyword evidence="4" id="KW-0479">Metal-binding</keyword>
<dbReference type="FunFam" id="3.90.1640.10:FF:000001">
    <property type="entry name" value="Probable manganese-dependent inorganic pyrophosphatase"/>
    <property type="match status" value="1"/>
</dbReference>
<feature type="domain" description="DHHA2" evidence="10">
    <location>
        <begin position="181"/>
        <end position="309"/>
    </location>
</feature>